<evidence type="ECO:0008006" key="5">
    <source>
        <dbReference type="Google" id="ProtNLM"/>
    </source>
</evidence>
<dbReference type="EMBL" id="JAFBCV010000010">
    <property type="protein sequence ID" value="MBM7839764.1"/>
    <property type="molecule type" value="Genomic_DNA"/>
</dbReference>
<evidence type="ECO:0000313" key="3">
    <source>
        <dbReference type="EMBL" id="MBM7839764.1"/>
    </source>
</evidence>
<feature type="region of interest" description="Disordered" evidence="1">
    <location>
        <begin position="36"/>
        <end position="74"/>
    </location>
</feature>
<keyword evidence="4" id="KW-1185">Reference proteome</keyword>
<reference evidence="3" key="1">
    <citation type="submission" date="2021-01" db="EMBL/GenBank/DDBJ databases">
        <title>Genomic Encyclopedia of Type Strains, Phase IV (KMG-IV): sequencing the most valuable type-strain genomes for metagenomic binning, comparative biology and taxonomic classification.</title>
        <authorList>
            <person name="Goeker M."/>
        </authorList>
    </citation>
    <scope>NUCLEOTIDE SEQUENCE</scope>
    <source>
        <strain evidence="3">DSM 21943</strain>
    </source>
</reference>
<evidence type="ECO:0000256" key="1">
    <source>
        <dbReference type="SAM" id="MobiDB-lite"/>
    </source>
</evidence>
<keyword evidence="2" id="KW-0812">Transmembrane</keyword>
<dbReference type="Proteomes" id="UP001179280">
    <property type="component" value="Unassembled WGS sequence"/>
</dbReference>
<proteinExistence type="predicted"/>
<name>A0ABS2SW44_9BACI</name>
<feature type="compositionally biased region" description="Basic and acidic residues" evidence="1">
    <location>
        <begin position="36"/>
        <end position="50"/>
    </location>
</feature>
<accession>A0ABS2SW44</accession>
<evidence type="ECO:0000313" key="4">
    <source>
        <dbReference type="Proteomes" id="UP001179280"/>
    </source>
</evidence>
<keyword evidence="2" id="KW-1133">Transmembrane helix</keyword>
<keyword evidence="2" id="KW-0472">Membrane</keyword>
<sequence>MQIKTWVAIGIVYLALVIGAYGFISGENIFQSGTMHEEHNEEQNENHNEEHEEESDMDHSGHNQHSEHGAGESQVKTHVMHQGDQLMIHLEDDEGNAPELEISHEKDMHVIAVSNDLEQYLHLHPEKQGEGMYVINQTLADGEYQVFIDISPKGKAYTPTANSLQIGEATTPKTELDQDDSWTNEIDGKTVTLEPVEATVGETVPLVFNLHGESPEPYLGALGHVVILDEAVEEFIHVHPASPDDTRFDAHFTLPGTYKLWAEFKYPDAGVIAFPFVIEVN</sequence>
<gene>
    <name evidence="3" type="ORF">JOC54_003044</name>
</gene>
<protein>
    <recommendedName>
        <fullName evidence="5">Secreted protein</fullName>
    </recommendedName>
</protein>
<comment type="caution">
    <text evidence="3">The sequence shown here is derived from an EMBL/GenBank/DDBJ whole genome shotgun (WGS) entry which is preliminary data.</text>
</comment>
<evidence type="ECO:0000256" key="2">
    <source>
        <dbReference type="SAM" id="Phobius"/>
    </source>
</evidence>
<dbReference type="RefSeq" id="WP_367617809.1">
    <property type="nucleotide sequence ID" value="NZ_JAFBCV010000010.1"/>
</dbReference>
<organism evidence="3 4">
    <name type="scientific">Shouchella xiaoxiensis</name>
    <dbReference type="NCBI Taxonomy" id="766895"/>
    <lineage>
        <taxon>Bacteria</taxon>
        <taxon>Bacillati</taxon>
        <taxon>Bacillota</taxon>
        <taxon>Bacilli</taxon>
        <taxon>Bacillales</taxon>
        <taxon>Bacillaceae</taxon>
        <taxon>Shouchella</taxon>
    </lineage>
</organism>
<feature type="compositionally biased region" description="Basic and acidic residues" evidence="1">
    <location>
        <begin position="57"/>
        <end position="70"/>
    </location>
</feature>
<feature type="transmembrane region" description="Helical" evidence="2">
    <location>
        <begin position="6"/>
        <end position="24"/>
    </location>
</feature>